<reference evidence="4" key="3">
    <citation type="submission" date="2022-06" db="EMBL/GenBank/DDBJ databases">
        <authorList>
            <person name="Hesketh-Best P.J."/>
            <person name="Koch M.J."/>
        </authorList>
    </citation>
    <scope>NUCLEOTIDE SEQUENCE</scope>
    <source>
        <strain evidence="4">PC206-O</strain>
    </source>
</reference>
<dbReference type="KEGG" id="bvc:CEP68_11730"/>
<dbReference type="Proteomes" id="UP001272940">
    <property type="component" value="Unassembled WGS sequence"/>
</dbReference>
<evidence type="ECO:0000256" key="2">
    <source>
        <dbReference type="ARBA" id="ARBA00022649"/>
    </source>
</evidence>
<evidence type="ECO:0000313" key="4">
    <source>
        <dbReference type="EMBL" id="MDX2334122.1"/>
    </source>
</evidence>
<reference evidence="4 6" key="4">
    <citation type="journal article" date="2023" name="FEMS Microbes">
        <title>Whole genomes of deep-sea sponge-associated bacteria exhibit high novel natural product potential.</title>
        <authorList>
            <person name="Hesketh-Best P.J."/>
            <person name="January G.G."/>
            <person name="Koch M.J."/>
            <person name="Warburton P.J."/>
            <person name="Howell K.L."/>
            <person name="Upton M."/>
        </authorList>
    </citation>
    <scope>NUCLEOTIDE SEQUENCE [LARGE SCALE GENOMIC DNA]</scope>
    <source>
        <strain evidence="4 6">PC206-O</strain>
    </source>
</reference>
<dbReference type="SUPFAM" id="SSF47598">
    <property type="entry name" value="Ribbon-helix-helix"/>
    <property type="match status" value="1"/>
</dbReference>
<dbReference type="InterPro" id="IPR038296">
    <property type="entry name" value="ParD_sf"/>
</dbReference>
<dbReference type="Pfam" id="PF03693">
    <property type="entry name" value="ParD_antitoxin"/>
    <property type="match status" value="1"/>
</dbReference>
<reference evidence="3" key="2">
    <citation type="submission" date="2017-12" db="EMBL/GenBank/DDBJ databases">
        <title>FDA dAtabase for Regulatory Grade micrObial Sequences (FDA-ARGOS): Supporting development and validation of Infectious Disease Dx tests.</title>
        <authorList>
            <person name="Campos J."/>
            <person name="Goldberg B."/>
            <person name="Tallon L."/>
            <person name="Sadzewicz L."/>
            <person name="Sengamalay N."/>
            <person name="Ott S."/>
            <person name="Godinez A."/>
            <person name="Nagaraj S."/>
            <person name="Vavikolanu K."/>
            <person name="Vyas G."/>
            <person name="Nadendla S."/>
            <person name="Aluvathingal J."/>
            <person name="Geyer C."/>
            <person name="Nandy P."/>
            <person name="Hobson J."/>
            <person name="Sichtig H."/>
        </authorList>
    </citation>
    <scope>NUCLEOTIDE SEQUENCE</scope>
    <source>
        <strain evidence="3">FDAARGOS_289</strain>
    </source>
</reference>
<evidence type="ECO:0000313" key="6">
    <source>
        <dbReference type="Proteomes" id="UP001272940"/>
    </source>
</evidence>
<comment type="similarity">
    <text evidence="1">Belongs to the ParD antitoxin family.</text>
</comment>
<accession>A0A1Z3UA07</accession>
<protein>
    <submittedName>
        <fullName evidence="3">Type II toxin-antitoxin system ParD family antitoxin</fullName>
    </submittedName>
</protein>
<evidence type="ECO:0000313" key="5">
    <source>
        <dbReference type="Proteomes" id="UP000197050"/>
    </source>
</evidence>
<dbReference type="GO" id="GO:0006355">
    <property type="term" value="P:regulation of DNA-templated transcription"/>
    <property type="evidence" value="ECO:0007669"/>
    <property type="project" value="InterPro"/>
</dbReference>
<keyword evidence="2" id="KW-1277">Toxin-antitoxin system</keyword>
<dbReference type="PANTHER" id="PTHR36582">
    <property type="entry name" value="ANTITOXIN PARD"/>
    <property type="match status" value="1"/>
</dbReference>
<dbReference type="Gene3D" id="6.10.10.120">
    <property type="entry name" value="Antitoxin ParD1-like"/>
    <property type="match status" value="1"/>
</dbReference>
<evidence type="ECO:0000256" key="1">
    <source>
        <dbReference type="ARBA" id="ARBA00008580"/>
    </source>
</evidence>
<dbReference type="EMBL" id="JAMYEC010000002">
    <property type="protein sequence ID" value="MDX2334122.1"/>
    <property type="molecule type" value="Genomic_DNA"/>
</dbReference>
<gene>
    <name evidence="3" type="ORF">CEP68_11730</name>
    <name evidence="4" type="ORF">NJD11_04115</name>
</gene>
<dbReference type="InterPro" id="IPR022789">
    <property type="entry name" value="ParD"/>
</dbReference>
<organism evidence="3 5">
    <name type="scientific">Brevundimonas vesicularis</name>
    <name type="common">Pseudomonas vesicularis</name>
    <dbReference type="NCBI Taxonomy" id="41276"/>
    <lineage>
        <taxon>Bacteria</taxon>
        <taxon>Pseudomonadati</taxon>
        <taxon>Pseudomonadota</taxon>
        <taxon>Alphaproteobacteria</taxon>
        <taxon>Caulobacterales</taxon>
        <taxon>Caulobacteraceae</taxon>
        <taxon>Brevundimonas</taxon>
    </lineage>
</organism>
<name>A0A1Z3UA07_BREVE</name>
<evidence type="ECO:0000313" key="3">
    <source>
        <dbReference type="EMBL" id="ASE40119.1"/>
    </source>
</evidence>
<dbReference type="InterPro" id="IPR010985">
    <property type="entry name" value="Ribbon_hlx_hlx"/>
</dbReference>
<reference evidence="5" key="1">
    <citation type="submission" date="2017-06" db="EMBL/GenBank/DDBJ databases">
        <title>FDA dAtabase for Regulatory Grade micrObial Sequences (FDA-ARGOS): Supporting development and validation of Infectious Disease Dx tests.</title>
        <authorList>
            <person name="Minogue T."/>
            <person name="Wolcott M."/>
            <person name="Wasieloski L."/>
            <person name="Aguilar W."/>
            <person name="Moore D."/>
            <person name="Tallon L."/>
            <person name="Sadzewicz L."/>
            <person name="Sengamalay N."/>
            <person name="Ott S."/>
            <person name="Godinez A."/>
            <person name="Nagaraj S."/>
            <person name="Nadendla S."/>
            <person name="Geyer C."/>
            <person name="Sichtig H."/>
        </authorList>
    </citation>
    <scope>NUCLEOTIDE SEQUENCE [LARGE SCALE GENOMIC DNA]</scope>
    <source>
        <strain evidence="5">FDAARGOS_289</strain>
    </source>
</reference>
<proteinExistence type="inferred from homology"/>
<dbReference type="Proteomes" id="UP000197050">
    <property type="component" value="Chromosome"/>
</dbReference>
<dbReference type="RefSeq" id="WP_066626951.1">
    <property type="nucleotide sequence ID" value="NZ_CP022048.2"/>
</dbReference>
<dbReference type="CDD" id="cd22231">
    <property type="entry name" value="RHH_NikR_HicB-like"/>
    <property type="match status" value="1"/>
</dbReference>
<sequence>MATMNISLPDPMKAWVEEQAKSGRYANTSDVVRDLIRREQVKAEKIANMQRLIDEGRASGISEMTMADIRAEALSRIAQRRKAG</sequence>
<dbReference type="GeneID" id="34015257"/>
<dbReference type="EMBL" id="CP022048">
    <property type="protein sequence ID" value="ASE40119.1"/>
    <property type="molecule type" value="Genomic_DNA"/>
</dbReference>
<dbReference type="PANTHER" id="PTHR36582:SF2">
    <property type="entry name" value="ANTITOXIN PARD"/>
    <property type="match status" value="1"/>
</dbReference>
<keyword evidence="6" id="KW-1185">Reference proteome</keyword>
<dbReference type="NCBIfam" id="TIGR02606">
    <property type="entry name" value="antidote_CC2985"/>
    <property type="match status" value="1"/>
</dbReference>
<dbReference type="AlphaFoldDB" id="A0A1Z3UA07"/>